<dbReference type="Pfam" id="PF00440">
    <property type="entry name" value="TetR_N"/>
    <property type="match status" value="1"/>
</dbReference>
<sequence length="219" mass="23924">MNDLVAQGDRMPPAFTAEEKARITGVLLETGERLFTGQGMRKTSLEELMAPTGVAKSSFYVFFDSKEDLYLELMVRQAAQVKDRVIDKALLTSPDVREGLRRFLHAALEELSSNPLWRRLTTHPEEMQAVARKLDPARMAAMGDNPATALSDYLGRHRDDLVAADPQAIIGVLQCVLLVPVFAERLGDPEQLPKILDLLVDIVATGLTRTGGAAPGADG</sequence>
<evidence type="ECO:0000256" key="4">
    <source>
        <dbReference type="PROSITE-ProRule" id="PRU00335"/>
    </source>
</evidence>
<organism evidence="6 7">
    <name type="scientific">Nocardiopsis endophytica</name>
    <dbReference type="NCBI Taxonomy" id="3018445"/>
    <lineage>
        <taxon>Bacteria</taxon>
        <taxon>Bacillati</taxon>
        <taxon>Actinomycetota</taxon>
        <taxon>Actinomycetes</taxon>
        <taxon>Streptosporangiales</taxon>
        <taxon>Nocardiopsidaceae</taxon>
        <taxon>Nocardiopsis</taxon>
    </lineage>
</organism>
<name>A0ABT4TZ10_9ACTN</name>
<keyword evidence="1" id="KW-0805">Transcription regulation</keyword>
<dbReference type="InterPro" id="IPR001647">
    <property type="entry name" value="HTH_TetR"/>
</dbReference>
<dbReference type="Gene3D" id="1.10.357.10">
    <property type="entry name" value="Tetracycline Repressor, domain 2"/>
    <property type="match status" value="1"/>
</dbReference>
<evidence type="ECO:0000259" key="5">
    <source>
        <dbReference type="PROSITE" id="PS50977"/>
    </source>
</evidence>
<evidence type="ECO:0000313" key="7">
    <source>
        <dbReference type="Proteomes" id="UP001527866"/>
    </source>
</evidence>
<dbReference type="SUPFAM" id="SSF46689">
    <property type="entry name" value="Homeodomain-like"/>
    <property type="match status" value="1"/>
</dbReference>
<evidence type="ECO:0000313" key="6">
    <source>
        <dbReference type="EMBL" id="MDA2809367.1"/>
    </source>
</evidence>
<evidence type="ECO:0000256" key="2">
    <source>
        <dbReference type="ARBA" id="ARBA00023125"/>
    </source>
</evidence>
<keyword evidence="7" id="KW-1185">Reference proteome</keyword>
<accession>A0ABT4TZ10</accession>
<dbReference type="InterPro" id="IPR009057">
    <property type="entry name" value="Homeodomain-like_sf"/>
</dbReference>
<feature type="DNA-binding region" description="H-T-H motif" evidence="4">
    <location>
        <begin position="44"/>
        <end position="63"/>
    </location>
</feature>
<proteinExistence type="predicted"/>
<evidence type="ECO:0000256" key="1">
    <source>
        <dbReference type="ARBA" id="ARBA00023015"/>
    </source>
</evidence>
<keyword evidence="2 4" id="KW-0238">DNA-binding</keyword>
<dbReference type="PROSITE" id="PS50977">
    <property type="entry name" value="HTH_TETR_2"/>
    <property type="match status" value="1"/>
</dbReference>
<dbReference type="PANTHER" id="PTHR47506:SF1">
    <property type="entry name" value="HTH-TYPE TRANSCRIPTIONAL REGULATOR YJDC"/>
    <property type="match status" value="1"/>
</dbReference>
<dbReference type="Proteomes" id="UP001527866">
    <property type="component" value="Unassembled WGS sequence"/>
</dbReference>
<reference evidence="6 7" key="1">
    <citation type="submission" date="2023-01" db="EMBL/GenBank/DDBJ databases">
        <title>Draft genome sequence of Nocardiopsis sp. RSe5-2 isolated from halophytes.</title>
        <authorList>
            <person name="Duangmal K."/>
            <person name="Chantavorakit T."/>
        </authorList>
    </citation>
    <scope>NUCLEOTIDE SEQUENCE [LARGE SCALE GENOMIC DNA]</scope>
    <source>
        <strain evidence="6 7">RSe5-2</strain>
    </source>
</reference>
<dbReference type="PANTHER" id="PTHR47506">
    <property type="entry name" value="TRANSCRIPTIONAL REGULATORY PROTEIN"/>
    <property type="match status" value="1"/>
</dbReference>
<dbReference type="EMBL" id="JAQFWQ010000003">
    <property type="protein sequence ID" value="MDA2809367.1"/>
    <property type="molecule type" value="Genomic_DNA"/>
</dbReference>
<gene>
    <name evidence="6" type="ORF">O4J56_01845</name>
</gene>
<keyword evidence="3" id="KW-0804">Transcription</keyword>
<comment type="caution">
    <text evidence="6">The sequence shown here is derived from an EMBL/GenBank/DDBJ whole genome shotgun (WGS) entry which is preliminary data.</text>
</comment>
<feature type="domain" description="HTH tetR-type" evidence="5">
    <location>
        <begin position="21"/>
        <end position="81"/>
    </location>
</feature>
<dbReference type="RefSeq" id="WP_270683273.1">
    <property type="nucleotide sequence ID" value="NZ_JAQFWQ010000003.1"/>
</dbReference>
<protein>
    <submittedName>
        <fullName evidence="6">TetR/AcrR family transcriptional regulator</fullName>
    </submittedName>
</protein>
<evidence type="ECO:0000256" key="3">
    <source>
        <dbReference type="ARBA" id="ARBA00023163"/>
    </source>
</evidence>